<feature type="compositionally biased region" description="Basic and acidic residues" evidence="1">
    <location>
        <begin position="47"/>
        <end position="62"/>
    </location>
</feature>
<protein>
    <submittedName>
        <fullName evidence="2">Uncharacterized protein</fullName>
    </submittedName>
</protein>
<evidence type="ECO:0000313" key="2">
    <source>
        <dbReference type="EMBL" id="CAJ1058506.1"/>
    </source>
</evidence>
<dbReference type="AlphaFoldDB" id="A0AAV1FAX1"/>
<sequence length="152" mass="16980">MRNAVNLQHPAPSPEPHWEGSASHRRASIYIHSPLRSASGLLRLRSHDDDTLEHSQSKEQGQRRQPLYKCQSARSCSRPPVLDHITSSNPPSLAHCSLAAKLRFLSAPEDPGAAWRCGAFGKSTNQSWGRKTLSARRKRNHNKSTSVIFQLK</sequence>
<evidence type="ECO:0000313" key="3">
    <source>
        <dbReference type="Proteomes" id="UP001178508"/>
    </source>
</evidence>
<feature type="region of interest" description="Disordered" evidence="1">
    <location>
        <begin position="47"/>
        <end position="72"/>
    </location>
</feature>
<gene>
    <name evidence="2" type="ORF">XNOV1_A016251</name>
</gene>
<name>A0AAV1FAX1_XYRNO</name>
<dbReference type="EMBL" id="OY660869">
    <property type="protein sequence ID" value="CAJ1058507.1"/>
    <property type="molecule type" value="Genomic_DNA"/>
</dbReference>
<dbReference type="Proteomes" id="UP001178508">
    <property type="component" value="Chromosome 6"/>
</dbReference>
<feature type="region of interest" description="Disordered" evidence="1">
    <location>
        <begin position="1"/>
        <end position="21"/>
    </location>
</feature>
<reference evidence="2" key="1">
    <citation type="submission" date="2023-08" db="EMBL/GenBank/DDBJ databases">
        <authorList>
            <person name="Alioto T."/>
            <person name="Alioto T."/>
            <person name="Gomez Garrido J."/>
        </authorList>
    </citation>
    <scope>NUCLEOTIDE SEQUENCE</scope>
</reference>
<organism evidence="2 3">
    <name type="scientific">Xyrichtys novacula</name>
    <name type="common">Pearly razorfish</name>
    <name type="synonym">Hemipteronotus novacula</name>
    <dbReference type="NCBI Taxonomy" id="13765"/>
    <lineage>
        <taxon>Eukaryota</taxon>
        <taxon>Metazoa</taxon>
        <taxon>Chordata</taxon>
        <taxon>Craniata</taxon>
        <taxon>Vertebrata</taxon>
        <taxon>Euteleostomi</taxon>
        <taxon>Actinopterygii</taxon>
        <taxon>Neopterygii</taxon>
        <taxon>Teleostei</taxon>
        <taxon>Neoteleostei</taxon>
        <taxon>Acanthomorphata</taxon>
        <taxon>Eupercaria</taxon>
        <taxon>Labriformes</taxon>
        <taxon>Labridae</taxon>
        <taxon>Xyrichtys</taxon>
    </lineage>
</organism>
<accession>A0AAV1FAX1</accession>
<proteinExistence type="predicted"/>
<evidence type="ECO:0000256" key="1">
    <source>
        <dbReference type="SAM" id="MobiDB-lite"/>
    </source>
</evidence>
<dbReference type="EMBL" id="OY660869">
    <property type="protein sequence ID" value="CAJ1058506.1"/>
    <property type="molecule type" value="Genomic_DNA"/>
</dbReference>
<keyword evidence="3" id="KW-1185">Reference proteome</keyword>